<keyword evidence="3" id="KW-1185">Reference proteome</keyword>
<feature type="compositionally biased region" description="Polar residues" evidence="1">
    <location>
        <begin position="226"/>
        <end position="241"/>
    </location>
</feature>
<evidence type="ECO:0000313" key="2">
    <source>
        <dbReference type="EMBL" id="EXJ61848.1"/>
    </source>
</evidence>
<evidence type="ECO:0008006" key="4">
    <source>
        <dbReference type="Google" id="ProtNLM"/>
    </source>
</evidence>
<evidence type="ECO:0000256" key="1">
    <source>
        <dbReference type="SAM" id="MobiDB-lite"/>
    </source>
</evidence>
<reference evidence="2 3" key="1">
    <citation type="submission" date="2013-03" db="EMBL/GenBank/DDBJ databases">
        <title>The Genome Sequence of Cladophialophora yegresii CBS 114405.</title>
        <authorList>
            <consortium name="The Broad Institute Genomics Platform"/>
            <person name="Cuomo C."/>
            <person name="de Hoog S."/>
            <person name="Gorbushina A."/>
            <person name="Walker B."/>
            <person name="Young S.K."/>
            <person name="Zeng Q."/>
            <person name="Gargeya S."/>
            <person name="Fitzgerald M."/>
            <person name="Haas B."/>
            <person name="Abouelleil A."/>
            <person name="Allen A.W."/>
            <person name="Alvarado L."/>
            <person name="Arachchi H.M."/>
            <person name="Berlin A.M."/>
            <person name="Chapman S.B."/>
            <person name="Gainer-Dewar J."/>
            <person name="Goldberg J."/>
            <person name="Griggs A."/>
            <person name="Gujja S."/>
            <person name="Hansen M."/>
            <person name="Howarth C."/>
            <person name="Imamovic A."/>
            <person name="Ireland A."/>
            <person name="Larimer J."/>
            <person name="McCowan C."/>
            <person name="Murphy C."/>
            <person name="Pearson M."/>
            <person name="Poon T.W."/>
            <person name="Priest M."/>
            <person name="Roberts A."/>
            <person name="Saif S."/>
            <person name="Shea T."/>
            <person name="Sisk P."/>
            <person name="Sykes S."/>
            <person name="Wortman J."/>
            <person name="Nusbaum C."/>
            <person name="Birren B."/>
        </authorList>
    </citation>
    <scope>NUCLEOTIDE SEQUENCE [LARGE SCALE GENOMIC DNA]</scope>
    <source>
        <strain evidence="2 3">CBS 114405</strain>
    </source>
</reference>
<feature type="compositionally biased region" description="Basic and acidic residues" evidence="1">
    <location>
        <begin position="43"/>
        <end position="90"/>
    </location>
</feature>
<feature type="compositionally biased region" description="Basic and acidic residues" evidence="1">
    <location>
        <begin position="1"/>
        <end position="23"/>
    </location>
</feature>
<comment type="caution">
    <text evidence="2">The sequence shown here is derived from an EMBL/GenBank/DDBJ whole genome shotgun (WGS) entry which is preliminary data.</text>
</comment>
<dbReference type="RefSeq" id="XP_007754502.1">
    <property type="nucleotide sequence ID" value="XM_007756312.1"/>
</dbReference>
<dbReference type="GeneID" id="19176887"/>
<protein>
    <recommendedName>
        <fullName evidence="4">DUF5872 domain-containing protein</fullName>
    </recommendedName>
</protein>
<dbReference type="eggNOG" id="ENOG502SP6A">
    <property type="taxonomic scope" value="Eukaryota"/>
</dbReference>
<feature type="region of interest" description="Disordered" evidence="1">
    <location>
        <begin position="1"/>
        <end position="251"/>
    </location>
</feature>
<name>W9W1P1_9EURO</name>
<evidence type="ECO:0000313" key="3">
    <source>
        <dbReference type="Proteomes" id="UP000019473"/>
    </source>
</evidence>
<feature type="compositionally biased region" description="Basic and acidic residues" evidence="1">
    <location>
        <begin position="192"/>
        <end position="217"/>
    </location>
</feature>
<feature type="compositionally biased region" description="Basic and acidic residues" evidence="1">
    <location>
        <begin position="97"/>
        <end position="114"/>
    </location>
</feature>
<gene>
    <name evidence="2" type="ORF">A1O7_02278</name>
</gene>
<dbReference type="AlphaFoldDB" id="W9W1P1"/>
<organism evidence="2 3">
    <name type="scientific">Cladophialophora yegresii CBS 114405</name>
    <dbReference type="NCBI Taxonomy" id="1182544"/>
    <lineage>
        <taxon>Eukaryota</taxon>
        <taxon>Fungi</taxon>
        <taxon>Dikarya</taxon>
        <taxon>Ascomycota</taxon>
        <taxon>Pezizomycotina</taxon>
        <taxon>Eurotiomycetes</taxon>
        <taxon>Chaetothyriomycetidae</taxon>
        <taxon>Chaetothyriales</taxon>
        <taxon>Herpotrichiellaceae</taxon>
        <taxon>Cladophialophora</taxon>
    </lineage>
</organism>
<proteinExistence type="predicted"/>
<feature type="compositionally biased region" description="Basic and acidic residues" evidence="1">
    <location>
        <begin position="146"/>
        <end position="157"/>
    </location>
</feature>
<dbReference type="HOGENOM" id="CLU_079693_0_0_1"/>
<dbReference type="Proteomes" id="UP000019473">
    <property type="component" value="Unassembled WGS sequence"/>
</dbReference>
<dbReference type="STRING" id="1182544.W9W1P1"/>
<accession>W9W1P1</accession>
<dbReference type="EMBL" id="AMGW01000002">
    <property type="protein sequence ID" value="EXJ61848.1"/>
    <property type="molecule type" value="Genomic_DNA"/>
</dbReference>
<dbReference type="OrthoDB" id="3360421at2759"/>
<sequence length="251" mass="28347">MPSSKDKYTDPKLRDEVKEEVQQSDKGGAPGQWSARKAQFMAKEYKSRGGGYKTDKKDQDESQKHLSKWTEEEWQTKDGSGDAKQDDGTRKRYLPKKAWEEMSEKEKDETEEVKQQGSKAGKQYVPNTSRARSARKKANDDEDEAFEKKKEQEKNEGTGKQTRSKSRKAAAEEQPNGKQDSPPKKAGQKRVRGTETKADAEEKPPNKKQKDNTESVKGKNKGTGGSKPNTSRPPAKQTSKASMRDKNRKVH</sequence>
<dbReference type="VEuPathDB" id="FungiDB:A1O7_02278"/>